<dbReference type="Gene3D" id="1.20.5.490">
    <property type="entry name" value="Single helix bin"/>
    <property type="match status" value="1"/>
</dbReference>
<dbReference type="Proteomes" id="UP001107558">
    <property type="component" value="Chromosome 2"/>
</dbReference>
<dbReference type="Gene3D" id="1.20.5.170">
    <property type="match status" value="1"/>
</dbReference>
<dbReference type="GO" id="GO:0044613">
    <property type="term" value="C:nuclear pore central transport channel"/>
    <property type="evidence" value="ECO:0007669"/>
    <property type="project" value="TreeGrafter"/>
</dbReference>
<keyword evidence="4" id="KW-0509">mRNA transport</keyword>
<dbReference type="EMBL" id="JADBJN010000002">
    <property type="protein sequence ID" value="KAG5677355.1"/>
    <property type="molecule type" value="Genomic_DNA"/>
</dbReference>
<dbReference type="InterPro" id="IPR024864">
    <property type="entry name" value="Nup54/Nup57/Nup44"/>
</dbReference>
<reference evidence="12" key="1">
    <citation type="submission" date="2021-03" db="EMBL/GenBank/DDBJ databases">
        <title>Chromosome level genome of the anhydrobiotic midge Polypedilum vanderplanki.</title>
        <authorList>
            <person name="Yoshida Y."/>
            <person name="Kikawada T."/>
            <person name="Gusev O."/>
        </authorList>
    </citation>
    <scope>NUCLEOTIDE SEQUENCE</scope>
    <source>
        <strain evidence="12">NIAS01</strain>
        <tissue evidence="12">Whole body or cell culture</tissue>
    </source>
</reference>
<evidence type="ECO:0000313" key="13">
    <source>
        <dbReference type="Proteomes" id="UP001107558"/>
    </source>
</evidence>
<feature type="domain" description="Nup54 C-terminal interacting" evidence="11">
    <location>
        <begin position="506"/>
        <end position="544"/>
    </location>
</feature>
<comment type="subcellular location">
    <subcellularLocation>
        <location evidence="1">Nucleus</location>
        <location evidence="1">Nuclear pore complex</location>
    </subcellularLocation>
</comment>
<evidence type="ECO:0000256" key="3">
    <source>
        <dbReference type="ARBA" id="ARBA00022737"/>
    </source>
</evidence>
<evidence type="ECO:0000256" key="5">
    <source>
        <dbReference type="ARBA" id="ARBA00022927"/>
    </source>
</evidence>
<evidence type="ECO:0000313" key="12">
    <source>
        <dbReference type="EMBL" id="KAG5677355.1"/>
    </source>
</evidence>
<comment type="similarity">
    <text evidence="9">Belongs to the NUP54 family.</text>
</comment>
<dbReference type="InterPro" id="IPR040985">
    <property type="entry name" value="Nup54_C"/>
</dbReference>
<dbReference type="Pfam" id="PF13874">
    <property type="entry name" value="Nup54"/>
    <property type="match status" value="1"/>
</dbReference>
<keyword evidence="5" id="KW-0653">Protein transport</keyword>
<comment type="caution">
    <text evidence="12">The sequence shown here is derived from an EMBL/GenBank/DDBJ whole genome shotgun (WGS) entry which is preliminary data.</text>
</comment>
<evidence type="ECO:0000256" key="7">
    <source>
        <dbReference type="ARBA" id="ARBA00023132"/>
    </source>
</evidence>
<keyword evidence="2" id="KW-0813">Transport</keyword>
<feature type="domain" description="Nucleoporin Nup54 alpha-helical" evidence="10">
    <location>
        <begin position="353"/>
        <end position="491"/>
    </location>
</feature>
<organism evidence="12 13">
    <name type="scientific">Polypedilum vanderplanki</name>
    <name type="common">Sleeping chironomid midge</name>
    <dbReference type="NCBI Taxonomy" id="319348"/>
    <lineage>
        <taxon>Eukaryota</taxon>
        <taxon>Metazoa</taxon>
        <taxon>Ecdysozoa</taxon>
        <taxon>Arthropoda</taxon>
        <taxon>Hexapoda</taxon>
        <taxon>Insecta</taxon>
        <taxon>Pterygota</taxon>
        <taxon>Neoptera</taxon>
        <taxon>Endopterygota</taxon>
        <taxon>Diptera</taxon>
        <taxon>Nematocera</taxon>
        <taxon>Chironomoidea</taxon>
        <taxon>Chironomidae</taxon>
        <taxon>Chironominae</taxon>
        <taxon>Polypedilum</taxon>
        <taxon>Polypedilum</taxon>
    </lineage>
</organism>
<evidence type="ECO:0000256" key="2">
    <source>
        <dbReference type="ARBA" id="ARBA00022448"/>
    </source>
</evidence>
<evidence type="ECO:0000256" key="6">
    <source>
        <dbReference type="ARBA" id="ARBA00023010"/>
    </source>
</evidence>
<keyword evidence="8" id="KW-0539">Nucleus</keyword>
<evidence type="ECO:0000256" key="8">
    <source>
        <dbReference type="ARBA" id="ARBA00023242"/>
    </source>
</evidence>
<protein>
    <recommendedName>
        <fullName evidence="14">Nucleoporin Nup54 alpha-helical domain-containing protein</fullName>
    </recommendedName>
</protein>
<accession>A0A9J6C6A0</accession>
<evidence type="ECO:0000259" key="11">
    <source>
        <dbReference type="Pfam" id="PF18437"/>
    </source>
</evidence>
<dbReference type="AlphaFoldDB" id="A0A9J6C6A0"/>
<dbReference type="FunFam" id="1.20.5.490:FF:000003">
    <property type="entry name" value="nucleoporin p54 isoform X1"/>
    <property type="match status" value="1"/>
</dbReference>
<keyword evidence="3" id="KW-0677">Repeat</keyword>
<dbReference type="GO" id="GO:0006607">
    <property type="term" value="P:NLS-bearing protein import into nucleus"/>
    <property type="evidence" value="ECO:0007669"/>
    <property type="project" value="TreeGrafter"/>
</dbReference>
<keyword evidence="13" id="KW-1185">Reference proteome</keyword>
<gene>
    <name evidence="12" type="ORF">PVAND_007119</name>
</gene>
<dbReference type="GO" id="GO:0036228">
    <property type="term" value="P:protein localization to nuclear inner membrane"/>
    <property type="evidence" value="ECO:0007669"/>
    <property type="project" value="TreeGrafter"/>
</dbReference>
<dbReference type="GO" id="GO:0051028">
    <property type="term" value="P:mRNA transport"/>
    <property type="evidence" value="ECO:0007669"/>
    <property type="project" value="UniProtKB-KW"/>
</dbReference>
<dbReference type="OrthoDB" id="6162375at2759"/>
<dbReference type="InterPro" id="IPR025712">
    <property type="entry name" value="Nup54_alpha-helical_dom"/>
</dbReference>
<proteinExistence type="inferred from homology"/>
<evidence type="ECO:0000256" key="1">
    <source>
        <dbReference type="ARBA" id="ARBA00004567"/>
    </source>
</evidence>
<dbReference type="PANTHER" id="PTHR13000">
    <property type="entry name" value="NUCLEOPORIN P54"/>
    <property type="match status" value="1"/>
</dbReference>
<evidence type="ECO:0000256" key="9">
    <source>
        <dbReference type="ARBA" id="ARBA00060798"/>
    </source>
</evidence>
<dbReference type="PANTHER" id="PTHR13000:SF0">
    <property type="entry name" value="NUCLEOPORIN P54"/>
    <property type="match status" value="1"/>
</dbReference>
<evidence type="ECO:0000259" key="10">
    <source>
        <dbReference type="Pfam" id="PF13874"/>
    </source>
</evidence>
<evidence type="ECO:0008006" key="14">
    <source>
        <dbReference type="Google" id="ProtNLM"/>
    </source>
</evidence>
<keyword evidence="6" id="KW-0811">Translocation</keyword>
<keyword evidence="7" id="KW-0906">Nuclear pore complex</keyword>
<evidence type="ECO:0000256" key="4">
    <source>
        <dbReference type="ARBA" id="ARBA00022816"/>
    </source>
</evidence>
<dbReference type="GO" id="GO:0017056">
    <property type="term" value="F:structural constituent of nuclear pore"/>
    <property type="evidence" value="ECO:0007669"/>
    <property type="project" value="TreeGrafter"/>
</dbReference>
<dbReference type="Pfam" id="PF18437">
    <property type="entry name" value="Nup54_C"/>
    <property type="match status" value="1"/>
</dbReference>
<sequence>MSFNFGNTSTTGLGGTSTPAKPAFGFSFATPATSAPPFGTNTSTFGTPASSVPTFGQTNTSSFSFGGAQTTTSAPTFGFGSSVTTTSAPSAFNFGATNTSQPSAFSFGQTATSQAPAFNFGGGTSTSQAPSLFGTSNTSTFGGGTAFGQTGFSGFGQQNQQQQTTLLPEELFQQAIFNVSIYGDERDMVLAKWNYLQARFGIGKAMYSQSQPPVDITPQNYLCSFKAMGYSRLPGKDNKLGLVALKFNRPLSQMKDQEQQLIPKLSQIFGSKPNLIIHIESMKSLSDVATQVIMYVEEKLPNSTETKRFPATETNSFLNQGHLKFQLQQMGVEEIYPMIPPDADQLKQYLSTPPKGIDFRMWQQAINDNPDAKNFIPVPLICFSDLKSRLACQENETSNHMNYLSKLEKDINELKLRHTSTTTKITEQRRKLAELSHRILRIIVKQESTRKAGLALTPEEETIKTVLENMHALVSAPTQFKGKLNELLAQMRMQRSQWAACGTSEYSLDKDSSDEMKNFLTMQQKTMELLIETINKDLKDLKTISEGMSRMHSGSVIN</sequence>
<dbReference type="GO" id="GO:0006999">
    <property type="term" value="P:nuclear pore organization"/>
    <property type="evidence" value="ECO:0007669"/>
    <property type="project" value="TreeGrafter"/>
</dbReference>
<name>A0A9J6C6A0_POLVA</name>